<dbReference type="InterPro" id="IPR007445">
    <property type="entry name" value="PilO"/>
</dbReference>
<reference evidence="3 4" key="1">
    <citation type="journal article" date="2015" name="Nature">
        <title>rRNA introns, odd ribosomes, and small enigmatic genomes across a large radiation of phyla.</title>
        <authorList>
            <person name="Brown C.T."/>
            <person name="Hug L.A."/>
            <person name="Thomas B.C."/>
            <person name="Sharon I."/>
            <person name="Castelle C.J."/>
            <person name="Singh A."/>
            <person name="Wilkins M.J."/>
            <person name="Williams K.H."/>
            <person name="Banfield J.F."/>
        </authorList>
    </citation>
    <scope>NUCLEOTIDE SEQUENCE [LARGE SCALE GENOMIC DNA]</scope>
</reference>
<evidence type="ECO:0000256" key="2">
    <source>
        <dbReference type="SAM" id="Phobius"/>
    </source>
</evidence>
<dbReference type="GO" id="GO:0043683">
    <property type="term" value="P:type IV pilus assembly"/>
    <property type="evidence" value="ECO:0007669"/>
    <property type="project" value="InterPro"/>
</dbReference>
<dbReference type="AlphaFoldDB" id="A0A0G0Y399"/>
<evidence type="ECO:0000313" key="3">
    <source>
        <dbReference type="EMBL" id="KKS03941.1"/>
    </source>
</evidence>
<dbReference type="Proteomes" id="UP000034493">
    <property type="component" value="Unassembled WGS sequence"/>
</dbReference>
<gene>
    <name evidence="3" type="ORF">UU56_C0012G0015</name>
</gene>
<keyword evidence="2" id="KW-0812">Transmembrane</keyword>
<dbReference type="EMBL" id="LCBC01000012">
    <property type="protein sequence ID" value="KKS03941.1"/>
    <property type="molecule type" value="Genomic_DNA"/>
</dbReference>
<keyword evidence="2" id="KW-1133">Transmembrane helix</keyword>
<comment type="caution">
    <text evidence="3">The sequence shown here is derived from an EMBL/GenBank/DDBJ whole genome shotgun (WGS) entry which is preliminary data.</text>
</comment>
<accession>A0A0G0Y399</accession>
<proteinExistence type="predicted"/>
<feature type="transmembrane region" description="Helical" evidence="2">
    <location>
        <begin position="20"/>
        <end position="42"/>
    </location>
</feature>
<evidence type="ECO:0000313" key="4">
    <source>
        <dbReference type="Proteomes" id="UP000034493"/>
    </source>
</evidence>
<evidence type="ECO:0000256" key="1">
    <source>
        <dbReference type="SAM" id="MobiDB-lite"/>
    </source>
</evidence>
<dbReference type="PANTHER" id="PTHR39555:SF1">
    <property type="entry name" value="TYPE IV PILUS INNER MEMBRANE COMPONENT PILO"/>
    <property type="match status" value="1"/>
</dbReference>
<name>A0A0G0Y399_9BACT</name>
<dbReference type="Gene3D" id="3.30.70.60">
    <property type="match status" value="1"/>
</dbReference>
<sequence>MNLPTVALPKIGNEVDLSRWISLGAPGGAIAISLIILLFIIWPKFTQILQLKSDNQELSGRVQNLNLKAQKLASFDKESLDLKLGASEQLLPSDKGVFSLVTQIERTAATSGVLLNRVDLAPGSLHDTGDSKKTASSSKPGSQADIGQNFQLKVSVTGDYKSFEQFLKNIFSVSRILAIKDLNLSASTSSSGEGSQMRAAMTIDAYWQPLPKELNSIESPIEDLTETELAILNQVSSTGTVSTPSIPSVPTGKTDLFSSF</sequence>
<protein>
    <submittedName>
        <fullName evidence="3">Uncharacterized protein</fullName>
    </submittedName>
</protein>
<feature type="compositionally biased region" description="Polar residues" evidence="1">
    <location>
        <begin position="134"/>
        <end position="144"/>
    </location>
</feature>
<feature type="region of interest" description="Disordered" evidence="1">
    <location>
        <begin position="125"/>
        <end position="144"/>
    </location>
</feature>
<dbReference type="InterPro" id="IPR014717">
    <property type="entry name" value="Transl_elong_EF1B/ribsomal_bS6"/>
</dbReference>
<organism evidence="3 4">
    <name type="scientific">Candidatus Curtissbacteria bacterium GW2011_GWA2_41_24</name>
    <dbReference type="NCBI Taxonomy" id="1618411"/>
    <lineage>
        <taxon>Bacteria</taxon>
        <taxon>Candidatus Curtissiibacteriota</taxon>
    </lineage>
</organism>
<dbReference type="GO" id="GO:0043107">
    <property type="term" value="P:type IV pilus-dependent motility"/>
    <property type="evidence" value="ECO:0007669"/>
    <property type="project" value="InterPro"/>
</dbReference>
<dbReference type="Pfam" id="PF04350">
    <property type="entry name" value="PilO"/>
    <property type="match status" value="1"/>
</dbReference>
<keyword evidence="2" id="KW-0472">Membrane</keyword>
<dbReference type="PANTHER" id="PTHR39555">
    <property type="entry name" value="FIMBRIAL ASSEMBLY PROTEIN PILO-LIKE PROTEIN-RELATED"/>
    <property type="match status" value="1"/>
</dbReference>